<evidence type="ECO:0000313" key="1">
    <source>
        <dbReference type="EMBL" id="MFC0548767.1"/>
    </source>
</evidence>
<name>A0ABV6N855_9PSEU</name>
<reference evidence="1 2" key="1">
    <citation type="submission" date="2024-09" db="EMBL/GenBank/DDBJ databases">
        <authorList>
            <person name="Sun Q."/>
            <person name="Mori K."/>
        </authorList>
    </citation>
    <scope>NUCLEOTIDE SEQUENCE [LARGE SCALE GENOMIC DNA]</scope>
    <source>
        <strain evidence="1 2">TBRC 1432</strain>
    </source>
</reference>
<gene>
    <name evidence="1" type="ORF">ACFFH7_45170</name>
</gene>
<evidence type="ECO:0000313" key="2">
    <source>
        <dbReference type="Proteomes" id="UP001589810"/>
    </source>
</evidence>
<comment type="caution">
    <text evidence="1">The sequence shown here is derived from an EMBL/GenBank/DDBJ whole genome shotgun (WGS) entry which is preliminary data.</text>
</comment>
<proteinExistence type="predicted"/>
<dbReference type="EMBL" id="JBHLUD010000019">
    <property type="protein sequence ID" value="MFC0548767.1"/>
    <property type="molecule type" value="Genomic_DNA"/>
</dbReference>
<dbReference type="RefSeq" id="WP_273941821.1">
    <property type="nucleotide sequence ID" value="NZ_CP097263.1"/>
</dbReference>
<organism evidence="1 2">
    <name type="scientific">Kutzneria chonburiensis</name>
    <dbReference type="NCBI Taxonomy" id="1483604"/>
    <lineage>
        <taxon>Bacteria</taxon>
        <taxon>Bacillati</taxon>
        <taxon>Actinomycetota</taxon>
        <taxon>Actinomycetes</taxon>
        <taxon>Pseudonocardiales</taxon>
        <taxon>Pseudonocardiaceae</taxon>
        <taxon>Kutzneria</taxon>
    </lineage>
</organism>
<accession>A0ABV6N855</accession>
<keyword evidence="2" id="KW-1185">Reference proteome</keyword>
<sequence>MGESEAEVLAWCVVANVAEQTSHGEEEAELRRGLKHFAAGAKLWVLPAQWGDGGDSVFVVGRHRGRGPGRLARIVIERRHLTNFRVRGVYSPAVHRELVKPWKGWSSDHPLRLWDTRDDAEQAAQYWNRMSVGAAEVRRPHKRIELIEELSVLAGGRTWTVFRVAGLRPPYDLADVCRNDREVEAFTALHAVLRPMLAESGESGPYDRFAADPRWTVIVDAAANALATLTA</sequence>
<dbReference type="Proteomes" id="UP001589810">
    <property type="component" value="Unassembled WGS sequence"/>
</dbReference>
<protein>
    <submittedName>
        <fullName evidence="1">Uncharacterized protein</fullName>
    </submittedName>
</protein>